<dbReference type="Gene3D" id="3.40.630.40">
    <property type="entry name" value="Zn-dependent exopeptidases"/>
    <property type="match status" value="1"/>
</dbReference>
<dbReference type="EMBL" id="QHKO01000001">
    <property type="protein sequence ID" value="RAL24757.1"/>
    <property type="molecule type" value="Genomic_DNA"/>
</dbReference>
<accession>A0A328C836</accession>
<dbReference type="InterPro" id="IPR007709">
    <property type="entry name" value="N-FG_amidohydro"/>
</dbReference>
<keyword evidence="2" id="KW-1185">Reference proteome</keyword>
<dbReference type="GO" id="GO:0016787">
    <property type="term" value="F:hydrolase activity"/>
    <property type="evidence" value="ECO:0007669"/>
    <property type="project" value="UniProtKB-KW"/>
</dbReference>
<evidence type="ECO:0000313" key="2">
    <source>
        <dbReference type="Proteomes" id="UP000249169"/>
    </source>
</evidence>
<sequence>MPADHAGNEWSRHANKIWRKWLGRDSATGMVEAVHPRGSMSEPGIMRIERPEEQRVPVIVDVPHAGEWIPADVHEEMVIGEKVLRRDLDLYVDQIWAKTTDMGATLVASNVSRYVVDLNRAEDDISPETVDGGKRILRPGYYQDRGVVWRTTTARTPVMAGPMSKAAFKKRLNTYYHPYHQALTAEIERVKSQFGYCILLDGHSMPSMGRKGHDDPGRKRAEIVPGDVEGQACDTTLRWLVEEHFREQGFSVRSNEPYKGGWITRHYGQPQQGVHAIQIEIRRDLYMDERSFRIRREGLERLAEACVALIPRCGELDEEALKPSKRPRF</sequence>
<dbReference type="Proteomes" id="UP000249169">
    <property type="component" value="Unassembled WGS sequence"/>
</dbReference>
<name>A0A328C836_9DELT</name>
<organism evidence="1 2">
    <name type="scientific">Lujinxingia litoralis</name>
    <dbReference type="NCBI Taxonomy" id="2211119"/>
    <lineage>
        <taxon>Bacteria</taxon>
        <taxon>Deltaproteobacteria</taxon>
        <taxon>Bradymonadales</taxon>
        <taxon>Lujinxingiaceae</taxon>
        <taxon>Lujinxingia</taxon>
    </lineage>
</organism>
<protein>
    <submittedName>
        <fullName evidence="1">N-formylglutamate amidohydrolase</fullName>
    </submittedName>
</protein>
<gene>
    <name evidence="1" type="ORF">DL240_00675</name>
</gene>
<dbReference type="AlphaFoldDB" id="A0A328C836"/>
<dbReference type="Pfam" id="PF05013">
    <property type="entry name" value="FGase"/>
    <property type="match status" value="1"/>
</dbReference>
<keyword evidence="1" id="KW-0378">Hydrolase</keyword>
<reference evidence="1 2" key="1">
    <citation type="submission" date="2018-05" db="EMBL/GenBank/DDBJ databases">
        <title>Lujinxingia marina gen. nov. sp. nov., a new facultative anaerobic member of the class Deltaproteobacteria, and proposal of Lujinxingaceae fam. nov.</title>
        <authorList>
            <person name="Li C.-M."/>
        </authorList>
    </citation>
    <scope>NUCLEOTIDE SEQUENCE [LARGE SCALE GENOMIC DNA]</scope>
    <source>
        <strain evidence="1 2">B210</strain>
    </source>
</reference>
<dbReference type="SUPFAM" id="SSF53187">
    <property type="entry name" value="Zn-dependent exopeptidases"/>
    <property type="match status" value="1"/>
</dbReference>
<evidence type="ECO:0000313" key="1">
    <source>
        <dbReference type="EMBL" id="RAL24757.1"/>
    </source>
</evidence>
<proteinExistence type="predicted"/>
<comment type="caution">
    <text evidence="1">The sequence shown here is derived from an EMBL/GenBank/DDBJ whole genome shotgun (WGS) entry which is preliminary data.</text>
</comment>